<proteinExistence type="inferred from homology"/>
<dbReference type="InterPro" id="IPR006262">
    <property type="entry name" value="Cyt_deam_tetra"/>
</dbReference>
<evidence type="ECO:0000256" key="15">
    <source>
        <dbReference type="RuleBase" id="RU364006"/>
    </source>
</evidence>
<keyword evidence="8 14" id="KW-0862">Zinc</keyword>
<dbReference type="RefSeq" id="WP_021929587.1">
    <property type="nucleotide sequence ID" value="NZ_AP023322.1"/>
</dbReference>
<feature type="binding site" evidence="14">
    <location>
        <position position="72"/>
    </location>
    <ligand>
        <name>Zn(2+)</name>
        <dbReference type="ChEBI" id="CHEBI:29105"/>
        <note>catalytic</note>
    </ligand>
</feature>
<dbReference type="KEGG" id="copr:Cop2CBH44_26420"/>
<dbReference type="PANTHER" id="PTHR11644">
    <property type="entry name" value="CYTIDINE DEAMINASE"/>
    <property type="match status" value="1"/>
</dbReference>
<evidence type="ECO:0000256" key="6">
    <source>
        <dbReference type="ARBA" id="ARBA00022723"/>
    </source>
</evidence>
<protein>
    <recommendedName>
        <fullName evidence="5 15">Cytidine deaminase</fullName>
        <ecNumber evidence="4 15">3.5.4.5</ecNumber>
    </recommendedName>
    <alternativeName>
        <fullName evidence="9 15">Cytidine aminohydrolase</fullName>
    </alternativeName>
</protein>
<dbReference type="InterPro" id="IPR050202">
    <property type="entry name" value="Cyt/Deoxycyt_deaminase"/>
</dbReference>
<keyword evidence="18" id="KW-1185">Reference proteome</keyword>
<evidence type="ECO:0000259" key="16">
    <source>
        <dbReference type="PROSITE" id="PS51747"/>
    </source>
</evidence>
<dbReference type="InterPro" id="IPR002125">
    <property type="entry name" value="CMP_dCMP_dom"/>
</dbReference>
<dbReference type="GO" id="GO:0055086">
    <property type="term" value="P:nucleobase-containing small molecule metabolic process"/>
    <property type="evidence" value="ECO:0007669"/>
    <property type="project" value="UniProtKB-ARBA"/>
</dbReference>
<evidence type="ECO:0000256" key="13">
    <source>
        <dbReference type="PIRSR" id="PIRSR606262-2"/>
    </source>
</evidence>
<evidence type="ECO:0000256" key="4">
    <source>
        <dbReference type="ARBA" id="ARBA00012783"/>
    </source>
</evidence>
<dbReference type="GO" id="GO:0004126">
    <property type="term" value="F:cytidine deaminase activity"/>
    <property type="evidence" value="ECO:0007669"/>
    <property type="project" value="UniProtKB-UniRule"/>
</dbReference>
<comment type="catalytic activity">
    <reaction evidence="11 15">
        <text>cytidine + H2O + H(+) = uridine + NH4(+)</text>
        <dbReference type="Rhea" id="RHEA:16069"/>
        <dbReference type="ChEBI" id="CHEBI:15377"/>
        <dbReference type="ChEBI" id="CHEBI:15378"/>
        <dbReference type="ChEBI" id="CHEBI:16704"/>
        <dbReference type="ChEBI" id="CHEBI:17562"/>
        <dbReference type="ChEBI" id="CHEBI:28938"/>
        <dbReference type="EC" id="3.5.4.5"/>
    </reaction>
</comment>
<dbReference type="GO" id="GO:0072527">
    <property type="term" value="P:pyrimidine-containing compound metabolic process"/>
    <property type="evidence" value="ECO:0007669"/>
    <property type="project" value="UniProtKB-ARBA"/>
</dbReference>
<dbReference type="NCBIfam" id="NF004064">
    <property type="entry name" value="PRK05578.1"/>
    <property type="match status" value="1"/>
</dbReference>
<dbReference type="NCBIfam" id="TIGR01354">
    <property type="entry name" value="cyt_deam_tetra"/>
    <property type="match status" value="1"/>
</dbReference>
<dbReference type="EMBL" id="AP023322">
    <property type="protein sequence ID" value="BCI64289.1"/>
    <property type="molecule type" value="Genomic_DNA"/>
</dbReference>
<evidence type="ECO:0000313" key="17">
    <source>
        <dbReference type="EMBL" id="BCI64289.1"/>
    </source>
</evidence>
<dbReference type="SUPFAM" id="SSF53927">
    <property type="entry name" value="Cytidine deaminase-like"/>
    <property type="match status" value="1"/>
</dbReference>
<gene>
    <name evidence="17" type="ORF">Cop2CBH44_26420</name>
</gene>
<dbReference type="InterPro" id="IPR016192">
    <property type="entry name" value="APOBEC/CMP_deaminase_Zn-bd"/>
</dbReference>
<evidence type="ECO:0000256" key="12">
    <source>
        <dbReference type="PIRSR" id="PIRSR606262-1"/>
    </source>
</evidence>
<feature type="domain" description="CMP/dCMP-type deaminase" evidence="16">
    <location>
        <begin position="20"/>
        <end position="156"/>
    </location>
</feature>
<evidence type="ECO:0000313" key="18">
    <source>
        <dbReference type="Proteomes" id="UP000594042"/>
    </source>
</evidence>
<dbReference type="Proteomes" id="UP000594042">
    <property type="component" value="Chromosome"/>
</dbReference>
<feature type="binding site" evidence="13">
    <location>
        <begin position="61"/>
        <end position="67"/>
    </location>
    <ligand>
        <name>substrate</name>
    </ligand>
</feature>
<dbReference type="EC" id="3.5.4.5" evidence="4 15"/>
<keyword evidence="6 14" id="KW-0479">Metal-binding</keyword>
<evidence type="ECO:0000256" key="11">
    <source>
        <dbReference type="ARBA" id="ARBA00049558"/>
    </source>
</evidence>
<dbReference type="GO" id="GO:0005829">
    <property type="term" value="C:cytosol"/>
    <property type="evidence" value="ECO:0007669"/>
    <property type="project" value="TreeGrafter"/>
</dbReference>
<evidence type="ECO:0000256" key="14">
    <source>
        <dbReference type="PIRSR" id="PIRSR606262-3"/>
    </source>
</evidence>
<comment type="function">
    <text evidence="2 15">This enzyme scavenges exogenous and endogenous cytidine and 2'-deoxycytidine for UMP synthesis.</text>
</comment>
<reference evidence="18" key="1">
    <citation type="submission" date="2020-07" db="EMBL/GenBank/DDBJ databases">
        <title>Complete genome sequencing of Coprobacter sp. strain 2CBH44.</title>
        <authorList>
            <person name="Sakamoto M."/>
            <person name="Murakami T."/>
            <person name="Mori H."/>
        </authorList>
    </citation>
    <scope>NUCLEOTIDE SEQUENCE [LARGE SCALE GENOMIC DNA]</scope>
    <source>
        <strain evidence="18">2CBH44</strain>
    </source>
</reference>
<organism evidence="17 18">
    <name type="scientific">Coprobacter secundus subsp. similis</name>
    <dbReference type="NCBI Taxonomy" id="2751153"/>
    <lineage>
        <taxon>Bacteria</taxon>
        <taxon>Pseudomonadati</taxon>
        <taxon>Bacteroidota</taxon>
        <taxon>Bacteroidia</taxon>
        <taxon>Bacteroidales</taxon>
        <taxon>Barnesiellaceae</taxon>
        <taxon>Coprobacter</taxon>
    </lineage>
</organism>
<sequence length="160" mass="17408">MKELNIPAKITVCSYDELSNIEKNLIDLAKKASNKSYAPYSKFQVGAAALLENGEIITGNNQENAAYPSGLCAERVTLFFANANFPDVPVKAIALAAQAGGDFTESQVAPCGACRQVILETENRFDTPIRLLMYGKEGVYVVNSIKDILPLHFDKSSMEV</sequence>
<dbReference type="PROSITE" id="PS00903">
    <property type="entry name" value="CYT_DCMP_DEAMINASES_1"/>
    <property type="match status" value="1"/>
</dbReference>
<comment type="catalytic activity">
    <reaction evidence="10 15">
        <text>2'-deoxycytidine + H2O + H(+) = 2'-deoxyuridine + NH4(+)</text>
        <dbReference type="Rhea" id="RHEA:13433"/>
        <dbReference type="ChEBI" id="CHEBI:15377"/>
        <dbReference type="ChEBI" id="CHEBI:15378"/>
        <dbReference type="ChEBI" id="CHEBI:15698"/>
        <dbReference type="ChEBI" id="CHEBI:16450"/>
        <dbReference type="ChEBI" id="CHEBI:28938"/>
        <dbReference type="EC" id="3.5.4.5"/>
    </reaction>
</comment>
<dbReference type="Gene3D" id="3.40.140.10">
    <property type="entry name" value="Cytidine Deaminase, domain 2"/>
    <property type="match status" value="1"/>
</dbReference>
<evidence type="ECO:0000256" key="1">
    <source>
        <dbReference type="ARBA" id="ARBA00001947"/>
    </source>
</evidence>
<dbReference type="Pfam" id="PF00383">
    <property type="entry name" value="dCMP_cyt_deam_1"/>
    <property type="match status" value="1"/>
</dbReference>
<evidence type="ECO:0000256" key="8">
    <source>
        <dbReference type="ARBA" id="ARBA00022833"/>
    </source>
</evidence>
<feature type="active site" description="Proton donor" evidence="12">
    <location>
        <position position="74"/>
    </location>
</feature>
<comment type="cofactor">
    <cofactor evidence="1 14 15">
        <name>Zn(2+)</name>
        <dbReference type="ChEBI" id="CHEBI:29105"/>
    </cofactor>
</comment>
<name>A0A7G1HX64_9BACT</name>
<dbReference type="GO" id="GO:0008270">
    <property type="term" value="F:zinc ion binding"/>
    <property type="evidence" value="ECO:0007669"/>
    <property type="project" value="UniProtKB-UniRule"/>
</dbReference>
<dbReference type="GO" id="GO:0042802">
    <property type="term" value="F:identical protein binding"/>
    <property type="evidence" value="ECO:0007669"/>
    <property type="project" value="UniProtKB-ARBA"/>
</dbReference>
<evidence type="ECO:0000256" key="2">
    <source>
        <dbReference type="ARBA" id="ARBA00003949"/>
    </source>
</evidence>
<evidence type="ECO:0000256" key="3">
    <source>
        <dbReference type="ARBA" id="ARBA00006576"/>
    </source>
</evidence>
<keyword evidence="7 15" id="KW-0378">Hydrolase</keyword>
<evidence type="ECO:0000256" key="10">
    <source>
        <dbReference type="ARBA" id="ARBA00049252"/>
    </source>
</evidence>
<comment type="similarity">
    <text evidence="3 15">Belongs to the cytidine and deoxycytidylate deaminase family.</text>
</comment>
<dbReference type="PANTHER" id="PTHR11644:SF2">
    <property type="entry name" value="CYTIDINE DEAMINASE"/>
    <property type="match status" value="1"/>
</dbReference>
<feature type="binding site" evidence="14">
    <location>
        <position position="114"/>
    </location>
    <ligand>
        <name>Zn(2+)</name>
        <dbReference type="ChEBI" id="CHEBI:29105"/>
        <note>catalytic</note>
    </ligand>
</feature>
<dbReference type="PROSITE" id="PS51747">
    <property type="entry name" value="CYT_DCMP_DEAMINASES_2"/>
    <property type="match status" value="1"/>
</dbReference>
<accession>A0A7G1HX64</accession>
<dbReference type="CDD" id="cd01283">
    <property type="entry name" value="cytidine_deaminase"/>
    <property type="match status" value="1"/>
</dbReference>
<dbReference type="InterPro" id="IPR016193">
    <property type="entry name" value="Cytidine_deaminase-like"/>
</dbReference>
<dbReference type="AlphaFoldDB" id="A0A7G1HX64"/>
<evidence type="ECO:0000256" key="5">
    <source>
        <dbReference type="ARBA" id="ARBA00018266"/>
    </source>
</evidence>
<evidence type="ECO:0000256" key="9">
    <source>
        <dbReference type="ARBA" id="ARBA00032005"/>
    </source>
</evidence>
<feature type="binding site" evidence="14">
    <location>
        <position position="111"/>
    </location>
    <ligand>
        <name>Zn(2+)</name>
        <dbReference type="ChEBI" id="CHEBI:29105"/>
        <note>catalytic</note>
    </ligand>
</feature>
<evidence type="ECO:0000256" key="7">
    <source>
        <dbReference type="ARBA" id="ARBA00022801"/>
    </source>
</evidence>